<dbReference type="AlphaFoldDB" id="A0A9J5ZUB8"/>
<dbReference type="Proteomes" id="UP000824120">
    <property type="component" value="Chromosome 3"/>
</dbReference>
<sequence>MNTKPIEKWANFFDNNMMFAKEMNLSNINIVVKKGEKVIELNKDETDKETENWKQELTLYVVGDSPTIIFLQLKGPHMLNTKPIIIKVWSANFDFNKEVLQTVSFG</sequence>
<protein>
    <submittedName>
        <fullName evidence="1">Uncharacterized protein</fullName>
    </submittedName>
</protein>
<reference evidence="1 2" key="1">
    <citation type="submission" date="2020-09" db="EMBL/GenBank/DDBJ databases">
        <title>De no assembly of potato wild relative species, Solanum commersonii.</title>
        <authorList>
            <person name="Cho K."/>
        </authorList>
    </citation>
    <scope>NUCLEOTIDE SEQUENCE [LARGE SCALE GENOMIC DNA]</scope>
    <source>
        <strain evidence="1">LZ3.2</strain>
        <tissue evidence="1">Leaf</tissue>
    </source>
</reference>
<dbReference type="OrthoDB" id="1305932at2759"/>
<evidence type="ECO:0000313" key="2">
    <source>
        <dbReference type="Proteomes" id="UP000824120"/>
    </source>
</evidence>
<keyword evidence="2" id="KW-1185">Reference proteome</keyword>
<accession>A0A9J5ZUB8</accession>
<proteinExistence type="predicted"/>
<organism evidence="1 2">
    <name type="scientific">Solanum commersonii</name>
    <name type="common">Commerson's wild potato</name>
    <name type="synonym">Commerson's nightshade</name>
    <dbReference type="NCBI Taxonomy" id="4109"/>
    <lineage>
        <taxon>Eukaryota</taxon>
        <taxon>Viridiplantae</taxon>
        <taxon>Streptophyta</taxon>
        <taxon>Embryophyta</taxon>
        <taxon>Tracheophyta</taxon>
        <taxon>Spermatophyta</taxon>
        <taxon>Magnoliopsida</taxon>
        <taxon>eudicotyledons</taxon>
        <taxon>Gunneridae</taxon>
        <taxon>Pentapetalae</taxon>
        <taxon>asterids</taxon>
        <taxon>lamiids</taxon>
        <taxon>Solanales</taxon>
        <taxon>Solanaceae</taxon>
        <taxon>Solanoideae</taxon>
        <taxon>Solaneae</taxon>
        <taxon>Solanum</taxon>
    </lineage>
</organism>
<name>A0A9J5ZUB8_SOLCO</name>
<comment type="caution">
    <text evidence="1">The sequence shown here is derived from an EMBL/GenBank/DDBJ whole genome shotgun (WGS) entry which is preliminary data.</text>
</comment>
<dbReference type="PANTHER" id="PTHR33233">
    <property type="entry name" value="ENDONUCLEASE/EXONUCLEASE/PHOSPHATASE"/>
    <property type="match status" value="1"/>
</dbReference>
<gene>
    <name evidence="1" type="ORF">H5410_015383</name>
</gene>
<evidence type="ECO:0000313" key="1">
    <source>
        <dbReference type="EMBL" id="KAG5615559.1"/>
    </source>
</evidence>
<dbReference type="EMBL" id="JACXVP010000003">
    <property type="protein sequence ID" value="KAG5615559.1"/>
    <property type="molecule type" value="Genomic_DNA"/>
</dbReference>
<dbReference type="PANTHER" id="PTHR33233:SF17">
    <property type="entry name" value="DUF4283 DOMAIN-CONTAINING PROTEIN"/>
    <property type="match status" value="1"/>
</dbReference>